<keyword evidence="2" id="KW-0732">Signal</keyword>
<gene>
    <name evidence="4" type="ORF">NX786_31075</name>
</gene>
<reference evidence="4" key="1">
    <citation type="submission" date="2022-08" db="EMBL/GenBank/DDBJ databases">
        <title>Reclassification of Massilia species as members of the genera Telluria, Duganella, Pseudoduganella, Mokoshia gen. nov. and Zemynaea gen. nov. using orthogonal and non-orthogonal genome-based approaches.</title>
        <authorList>
            <person name="Bowman J.P."/>
        </authorList>
    </citation>
    <scope>NUCLEOTIDE SEQUENCE</scope>
    <source>
        <strain evidence="4">LMG 11547</strain>
    </source>
</reference>
<organism evidence="4 5">
    <name type="scientific">Telluria mixta</name>
    <dbReference type="NCBI Taxonomy" id="34071"/>
    <lineage>
        <taxon>Bacteria</taxon>
        <taxon>Pseudomonadati</taxon>
        <taxon>Pseudomonadota</taxon>
        <taxon>Betaproteobacteria</taxon>
        <taxon>Burkholderiales</taxon>
        <taxon>Oxalobacteraceae</taxon>
        <taxon>Telluria group</taxon>
        <taxon>Telluria</taxon>
    </lineage>
</organism>
<evidence type="ECO:0000256" key="2">
    <source>
        <dbReference type="SAM" id="SignalP"/>
    </source>
</evidence>
<dbReference type="PANTHER" id="PTHR21240">
    <property type="entry name" value="2-AMINO-3-CARBOXYLMUCONATE-6-SEMIALDEHYDE DECARBOXYLASE"/>
    <property type="match status" value="1"/>
</dbReference>
<dbReference type="Pfam" id="PF04909">
    <property type="entry name" value="Amidohydro_2"/>
    <property type="match status" value="1"/>
</dbReference>
<evidence type="ECO:0000313" key="4">
    <source>
        <dbReference type="EMBL" id="MCS0633789.1"/>
    </source>
</evidence>
<feature type="signal peptide" evidence="2">
    <location>
        <begin position="1"/>
        <end position="23"/>
    </location>
</feature>
<dbReference type="Proteomes" id="UP001165263">
    <property type="component" value="Unassembled WGS sequence"/>
</dbReference>
<feature type="domain" description="Amidohydrolase-related" evidence="3">
    <location>
        <begin position="84"/>
        <end position="314"/>
    </location>
</feature>
<evidence type="ECO:0000313" key="5">
    <source>
        <dbReference type="Proteomes" id="UP001165263"/>
    </source>
</evidence>
<dbReference type="Gene3D" id="3.20.20.140">
    <property type="entry name" value="Metal-dependent hydrolases"/>
    <property type="match status" value="1"/>
</dbReference>
<evidence type="ECO:0000259" key="3">
    <source>
        <dbReference type="Pfam" id="PF04909"/>
    </source>
</evidence>
<dbReference type="InterPro" id="IPR006680">
    <property type="entry name" value="Amidohydro-rel"/>
</dbReference>
<proteinExistence type="predicted"/>
<dbReference type="PANTHER" id="PTHR21240:SF28">
    <property type="entry name" value="ISO-OROTATE DECARBOXYLASE (EUROFUNG)"/>
    <property type="match status" value="1"/>
</dbReference>
<dbReference type="InterPro" id="IPR032466">
    <property type="entry name" value="Metal_Hydrolase"/>
</dbReference>
<sequence length="325" mass="34648">MNAIRALIAAPLAALLFAGAAHAQTVPAGDYHQHVFSAADIAMLGPSTGLVPLDADQLVPLLDAAGIKRAVLLSIAYMYGSPSRKVDDEVAKVRAENDWTAAQAARHPGRLIAFCSFNPLKDYALAELERCAQAPGLNHGIKLHVGNSDVQLDDPAHVARLRQVFAAANVHGMAIVIHLRANIGKKRPYGATQARIFLDQVLPAAPDVVVQVAHFAGSGPGYDDPPAQAAMAVLADAVENHDPHANNLWFDVASIVDRDIKPETAALVVKRIRQVGVGRVLYGTDSAQGANLRPRESWAAFRKLPLSPAEFAHIAANVPPYFPEP</sequence>
<dbReference type="InterPro" id="IPR032465">
    <property type="entry name" value="ACMSD"/>
</dbReference>
<keyword evidence="5" id="KW-1185">Reference proteome</keyword>
<comment type="caution">
    <text evidence="4">The sequence shown here is derived from an EMBL/GenBank/DDBJ whole genome shotgun (WGS) entry which is preliminary data.</text>
</comment>
<keyword evidence="1" id="KW-0456">Lyase</keyword>
<dbReference type="RefSeq" id="WP_259452732.1">
    <property type="nucleotide sequence ID" value="NZ_CP119520.1"/>
</dbReference>
<feature type="chain" id="PRO_5045287792" evidence="2">
    <location>
        <begin position="24"/>
        <end position="325"/>
    </location>
</feature>
<accession>A0ABT2C8Q3</accession>
<protein>
    <submittedName>
        <fullName evidence="4">Amidohydrolase family protein</fullName>
    </submittedName>
</protein>
<dbReference type="SUPFAM" id="SSF51556">
    <property type="entry name" value="Metallo-dependent hydrolases"/>
    <property type="match status" value="1"/>
</dbReference>
<evidence type="ECO:0000256" key="1">
    <source>
        <dbReference type="ARBA" id="ARBA00023239"/>
    </source>
</evidence>
<dbReference type="EMBL" id="JANUHC010000017">
    <property type="protein sequence ID" value="MCS0633789.1"/>
    <property type="molecule type" value="Genomic_DNA"/>
</dbReference>
<name>A0ABT2C8Q3_9BURK</name>